<protein>
    <recommendedName>
        <fullName evidence="1">DUF6378 domain-containing protein</fullName>
    </recommendedName>
</protein>
<name>A0A0K1LSY8_9CAUD</name>
<dbReference type="Proteomes" id="UP000230307">
    <property type="component" value="Genome"/>
</dbReference>
<evidence type="ECO:0000313" key="2">
    <source>
        <dbReference type="EMBL" id="AKU45255.1"/>
    </source>
</evidence>
<feature type="domain" description="DUF6378" evidence="1">
    <location>
        <begin position="17"/>
        <end position="97"/>
    </location>
</feature>
<proteinExistence type="predicted"/>
<organism evidence="2 3">
    <name type="scientific">Mycobacterium phage Godines</name>
    <dbReference type="NCBI Taxonomy" id="1675551"/>
    <lineage>
        <taxon>Viruses</taxon>
        <taxon>Duplodnaviria</taxon>
        <taxon>Heunggongvirae</taxon>
        <taxon>Uroviricota</taxon>
        <taxon>Caudoviricetes</taxon>
        <taxon>Bclasvirinae</taxon>
        <taxon>Rosebushvirus</taxon>
        <taxon>Rosebushvirus godines</taxon>
    </lineage>
</organism>
<evidence type="ECO:0000313" key="3">
    <source>
        <dbReference type="Proteomes" id="UP000230307"/>
    </source>
</evidence>
<sequence>MTTTDPFNTPQPRRETVLETARQAIGGDRQRDYGDPEPGFTTAGRIIAAVLGVEEVTAEQVALIAIALKMSRLKNTPNHSDSWVDIAGYAALGGEVASTPGRYI</sequence>
<dbReference type="Pfam" id="PF19905">
    <property type="entry name" value="DUF6378"/>
    <property type="match status" value="1"/>
</dbReference>
<accession>A0A0K1LSY8</accession>
<gene>
    <name evidence="2" type="ORF">GODINES_56</name>
</gene>
<dbReference type="InterPro" id="IPR045958">
    <property type="entry name" value="DUF6378"/>
</dbReference>
<evidence type="ECO:0000259" key="1">
    <source>
        <dbReference type="Pfam" id="PF19905"/>
    </source>
</evidence>
<reference evidence="2 3" key="1">
    <citation type="journal article" date="2016" name="BMC Microbiol.">
        <title>Characterization of mycobacteria and mycobacteriophages isolated from compost at the Sao Paulo Zoo Park Foundation in Brazil and creation of the new mycobacteriophage Cluster U.</title>
        <authorList>
            <person name="Lima-Junior J.D."/>
            <person name="Viana-Niero C."/>
            <person name="Conde Oliveira D.V."/>
            <person name="Machado G.E."/>
            <person name="Rabello M.C."/>
            <person name="Martins-Junior J."/>
            <person name="Martins L.F."/>
            <person name="Digiampietri L.A."/>
            <person name="da Silva A.M."/>
            <person name="Setubal J.C."/>
            <person name="Russell D.A."/>
            <person name="Jacobs-Sera D."/>
            <person name="Pope W.H."/>
            <person name="Hatfull G.F."/>
            <person name="Leao S.C."/>
        </authorList>
    </citation>
    <scope>NUCLEOTIDE SEQUENCE [LARGE SCALE GENOMIC DNA]</scope>
</reference>
<dbReference type="EMBL" id="KR997932">
    <property type="protein sequence ID" value="AKU45255.1"/>
    <property type="molecule type" value="Genomic_DNA"/>
</dbReference>
<keyword evidence="3" id="KW-1185">Reference proteome</keyword>
<dbReference type="OrthoDB" id="22240at10239"/>